<reference evidence="3 6" key="1">
    <citation type="submission" date="2017-04" db="EMBL/GenBank/DDBJ databases">
        <authorList>
            <consortium name="Geobacter pelophilus Genome Sequencing"/>
            <person name="Aoyagi T."/>
            <person name="Koike H."/>
            <person name="Hori T."/>
        </authorList>
    </citation>
    <scope>NUCLEOTIDE SEQUENCE</scope>
    <source>
        <strain evidence="3 6">Drf2</strain>
    </source>
</reference>
<dbReference type="EMBL" id="BDQG01000001">
    <property type="protein sequence ID" value="GAW66590.1"/>
    <property type="molecule type" value="Genomic_DNA"/>
</dbReference>
<evidence type="ECO:0000313" key="2">
    <source>
        <dbReference type="EMBL" id="GAW65415.1"/>
    </source>
</evidence>
<evidence type="ECO:0000313" key="6">
    <source>
        <dbReference type="Proteomes" id="UP000194153"/>
    </source>
</evidence>
<dbReference type="NCBIfam" id="NF033516">
    <property type="entry name" value="transpos_IS3"/>
    <property type="match status" value="1"/>
</dbReference>
<proteinExistence type="predicted"/>
<dbReference type="Proteomes" id="UP000194153">
    <property type="component" value="Unassembled WGS sequence"/>
</dbReference>
<dbReference type="PANTHER" id="PTHR47515:SF2">
    <property type="entry name" value="INTEGRASE CORE DOMAIN PROTEIN"/>
    <property type="match status" value="1"/>
</dbReference>
<dbReference type="InterPro" id="IPR012337">
    <property type="entry name" value="RNaseH-like_sf"/>
</dbReference>
<sequence length="263" mass="31411">MQQSCSCVGISRAAFYRVPKPATERDGHVIEALNKLMERHPRWGFWKSFKALRRTGHIWNHKRVYRVYCDLRLNLKRRAKKRLPKRIKRPLWVPQQPNQVWSADFMSDTLYCGKTFRTFNVIDDFNRECLAIEIDTSITGRRLIRVFERLRQERGLPHVLRTDNGPEFLSGDFVAWAEAAGMMIHYIQPGEPNQNAYIERFNRTYREEILSLYVFQSLSEVREITYWWMNDYNELRPHDALGDLTPADYMTRYTRNSTYEMST</sequence>
<dbReference type="Pfam" id="PF13276">
    <property type="entry name" value="HTH_21"/>
    <property type="match status" value="1"/>
</dbReference>
<dbReference type="InterPro" id="IPR036397">
    <property type="entry name" value="RNaseH_sf"/>
</dbReference>
<reference evidence="6" key="2">
    <citation type="submission" date="2017-05" db="EMBL/GenBank/DDBJ databases">
        <title>Draft genome sequence of Geobacter pelophilus, a iron(III)-reducing bacteria.</title>
        <authorList>
            <person name="Aoyagi T."/>
            <person name="Koike H."/>
            <person name="Morita T."/>
            <person name="Sato Y."/>
            <person name="Habe H."/>
            <person name="Hori T."/>
        </authorList>
    </citation>
    <scope>NUCLEOTIDE SEQUENCE [LARGE SCALE GENOMIC DNA]</scope>
    <source>
        <strain evidence="2 6">Drf2</strain>
    </source>
</reference>
<dbReference type="EMBL" id="BDQG01000001">
    <property type="protein sequence ID" value="GAW65415.1"/>
    <property type="molecule type" value="Genomic_DNA"/>
</dbReference>
<gene>
    <name evidence="2" type="ORF">GPEL0_01f0290</name>
    <name evidence="3" type="ORF">GPEL0_01r0924</name>
    <name evidence="4" type="ORF">GPEL0_01r2024</name>
    <name evidence="5" type="ORF">GPEL0_01r4094</name>
</gene>
<comment type="caution">
    <text evidence="3">The sequence shown here is derived from an EMBL/GenBank/DDBJ whole genome shotgun (WGS) entry which is preliminary data.</text>
</comment>
<dbReference type="PROSITE" id="PS50994">
    <property type="entry name" value="INTEGRASE"/>
    <property type="match status" value="1"/>
</dbReference>
<protein>
    <submittedName>
        <fullName evidence="3">Transposase</fullName>
    </submittedName>
</protein>
<evidence type="ECO:0000313" key="4">
    <source>
        <dbReference type="EMBL" id="GAW66590.1"/>
    </source>
</evidence>
<dbReference type="InterPro" id="IPR048020">
    <property type="entry name" value="Transpos_IS3"/>
</dbReference>
<keyword evidence="6" id="KW-1185">Reference proteome</keyword>
<dbReference type="PANTHER" id="PTHR47515">
    <property type="entry name" value="LOW CALCIUM RESPONSE LOCUS PROTEIN T"/>
    <property type="match status" value="1"/>
</dbReference>
<evidence type="ECO:0000259" key="1">
    <source>
        <dbReference type="PROSITE" id="PS50994"/>
    </source>
</evidence>
<dbReference type="SUPFAM" id="SSF53098">
    <property type="entry name" value="Ribonuclease H-like"/>
    <property type="match status" value="1"/>
</dbReference>
<dbReference type="Pfam" id="PF13683">
    <property type="entry name" value="rve_3"/>
    <property type="match status" value="1"/>
</dbReference>
<dbReference type="EMBL" id="BDQG01000001">
    <property type="protein sequence ID" value="GAW67979.1"/>
    <property type="molecule type" value="Genomic_DNA"/>
</dbReference>
<evidence type="ECO:0000313" key="3">
    <source>
        <dbReference type="EMBL" id="GAW65846.1"/>
    </source>
</evidence>
<dbReference type="Gene3D" id="3.30.420.10">
    <property type="entry name" value="Ribonuclease H-like superfamily/Ribonuclease H"/>
    <property type="match status" value="1"/>
</dbReference>
<reference evidence="3" key="3">
    <citation type="submission" date="2023-08" db="EMBL/GenBank/DDBJ databases">
        <title>Draft genome sequence of Geobacter pelophilus, a iron(III)-reducing bacteria.</title>
        <authorList>
            <person name="Aoyagi T."/>
            <person name="Koike H."/>
            <person name="Morita T."/>
            <person name="Sato Y."/>
            <person name="Habe H."/>
            <person name="Hori T."/>
        </authorList>
    </citation>
    <scope>NUCLEOTIDE SEQUENCE</scope>
    <source>
        <strain evidence="3">Drf2</strain>
    </source>
</reference>
<dbReference type="EMBL" id="BDQG01000001">
    <property type="protein sequence ID" value="GAW65846.1"/>
    <property type="molecule type" value="Genomic_DNA"/>
</dbReference>
<name>A0ABQ0MFI2_9BACT</name>
<feature type="domain" description="Integrase catalytic" evidence="1">
    <location>
        <begin position="93"/>
        <end position="254"/>
    </location>
</feature>
<accession>A0ABQ0MFI2</accession>
<dbReference type="InterPro" id="IPR025948">
    <property type="entry name" value="HTH-like_dom"/>
</dbReference>
<dbReference type="InterPro" id="IPR001584">
    <property type="entry name" value="Integrase_cat-core"/>
</dbReference>
<evidence type="ECO:0000313" key="5">
    <source>
        <dbReference type="EMBL" id="GAW67979.1"/>
    </source>
</evidence>
<organism evidence="3 6">
    <name type="scientific">Geoanaerobacter pelophilus</name>
    <dbReference type="NCBI Taxonomy" id="60036"/>
    <lineage>
        <taxon>Bacteria</taxon>
        <taxon>Pseudomonadati</taxon>
        <taxon>Thermodesulfobacteriota</taxon>
        <taxon>Desulfuromonadia</taxon>
        <taxon>Geobacterales</taxon>
        <taxon>Geobacteraceae</taxon>
        <taxon>Geoanaerobacter</taxon>
    </lineage>
</organism>